<proteinExistence type="predicted"/>
<evidence type="ECO:0000256" key="1">
    <source>
        <dbReference type="SAM" id="MobiDB-lite"/>
    </source>
</evidence>
<sequence length="296" mass="31155">MPSDNKSNSKPTAADNKSSSKTTTAENKSGSKTTTTDNKSGSKTTVADNKTSGKTTTVVNKNKTTTADKCGRMGTPQHILLWSNTVVKNVNVTCVVKNGSSSSSSESPPPPKQQPTDVLASCSGNQCFERQRELVDCLTYETTASQSLDEQLALDERSLAGQLVAATDSKERSTAELFDLANRMDAAFCEYRESVMAAEAASRALAEQRDAVHEGQAKVENLSSRLAEAKTSVAAYVQLKHDSGDFSVYATGCGPRDVEHSTARSGGVDCVVAGATTTRPVAAASKTPMSPTPISS</sequence>
<evidence type="ECO:0000313" key="3">
    <source>
        <dbReference type="Proteomes" id="UP000475862"/>
    </source>
</evidence>
<dbReference type="Proteomes" id="UP000475862">
    <property type="component" value="Unassembled WGS sequence"/>
</dbReference>
<feature type="compositionally biased region" description="Polar residues" evidence="1">
    <location>
        <begin position="1"/>
        <end position="48"/>
    </location>
</feature>
<reference evidence="2 3" key="1">
    <citation type="submission" date="2019-08" db="EMBL/GenBank/DDBJ databases">
        <title>The genome of the soybean aphid Biotype 1, its phylome, world population structure and adaptation to the North American continent.</title>
        <authorList>
            <person name="Giordano R."/>
            <person name="Donthu R.K."/>
            <person name="Hernandez A.G."/>
            <person name="Wright C.L."/>
            <person name="Zimin A.V."/>
        </authorList>
    </citation>
    <scope>NUCLEOTIDE SEQUENCE [LARGE SCALE GENOMIC DNA]</scope>
    <source>
        <tissue evidence="2">Whole aphids</tissue>
    </source>
</reference>
<dbReference type="EMBL" id="VYZN01000001">
    <property type="protein sequence ID" value="KAE9544572.1"/>
    <property type="molecule type" value="Genomic_DNA"/>
</dbReference>
<feature type="region of interest" description="Disordered" evidence="1">
    <location>
        <begin position="98"/>
        <end position="118"/>
    </location>
</feature>
<organism evidence="2 3">
    <name type="scientific">Aphis glycines</name>
    <name type="common">Soybean aphid</name>
    <dbReference type="NCBI Taxonomy" id="307491"/>
    <lineage>
        <taxon>Eukaryota</taxon>
        <taxon>Metazoa</taxon>
        <taxon>Ecdysozoa</taxon>
        <taxon>Arthropoda</taxon>
        <taxon>Hexapoda</taxon>
        <taxon>Insecta</taxon>
        <taxon>Pterygota</taxon>
        <taxon>Neoptera</taxon>
        <taxon>Paraneoptera</taxon>
        <taxon>Hemiptera</taxon>
        <taxon>Sternorrhyncha</taxon>
        <taxon>Aphidomorpha</taxon>
        <taxon>Aphidoidea</taxon>
        <taxon>Aphididae</taxon>
        <taxon>Aphidini</taxon>
        <taxon>Aphis</taxon>
        <taxon>Aphis</taxon>
    </lineage>
</organism>
<feature type="compositionally biased region" description="Low complexity" evidence="1">
    <location>
        <begin position="49"/>
        <end position="60"/>
    </location>
</feature>
<comment type="caution">
    <text evidence="2">The sequence shown here is derived from an EMBL/GenBank/DDBJ whole genome shotgun (WGS) entry which is preliminary data.</text>
</comment>
<keyword evidence="3" id="KW-1185">Reference proteome</keyword>
<evidence type="ECO:0000313" key="2">
    <source>
        <dbReference type="EMBL" id="KAE9544572.1"/>
    </source>
</evidence>
<gene>
    <name evidence="2" type="ORF">AGLY_000113</name>
</gene>
<accession>A0A6G0U8G2</accession>
<dbReference type="OrthoDB" id="6622975at2759"/>
<name>A0A6G0U8G2_APHGL</name>
<protein>
    <submittedName>
        <fullName evidence="2">Uncharacterized protein</fullName>
    </submittedName>
</protein>
<dbReference type="AlphaFoldDB" id="A0A6G0U8G2"/>
<feature type="region of interest" description="Disordered" evidence="1">
    <location>
        <begin position="1"/>
        <end position="60"/>
    </location>
</feature>